<feature type="domain" description="SPX" evidence="2">
    <location>
        <begin position="1"/>
        <end position="200"/>
    </location>
</feature>
<feature type="region of interest" description="Disordered" evidence="1">
    <location>
        <begin position="55"/>
        <end position="92"/>
    </location>
</feature>
<dbReference type="AlphaFoldDB" id="A0A164Z6N8"/>
<proteinExistence type="predicted"/>
<dbReference type="InterPro" id="IPR031142">
    <property type="entry name" value="SPX_prot"/>
</dbReference>
<dbReference type="STRING" id="1314777.A0A164Z6N8"/>
<protein>
    <recommendedName>
        <fullName evidence="2">SPX domain-containing protein</fullName>
    </recommendedName>
</protein>
<dbReference type="Proteomes" id="UP000076722">
    <property type="component" value="Unassembled WGS sequence"/>
</dbReference>
<dbReference type="Pfam" id="PF03105">
    <property type="entry name" value="SPX"/>
    <property type="match status" value="1"/>
</dbReference>
<name>A0A164Z6N8_9AGAM</name>
<dbReference type="PANTHER" id="PTHR45978:SF7">
    <property type="entry name" value="SPX DOMAIN-CONTAINING PROTEIN 4"/>
    <property type="match status" value="1"/>
</dbReference>
<accession>A0A164Z6N8</accession>
<dbReference type="PROSITE" id="PS51382">
    <property type="entry name" value="SPX"/>
    <property type="match status" value="1"/>
</dbReference>
<dbReference type="OrthoDB" id="1577640at2759"/>
<evidence type="ECO:0000256" key="1">
    <source>
        <dbReference type="SAM" id="MobiDB-lite"/>
    </source>
</evidence>
<evidence type="ECO:0000313" key="4">
    <source>
        <dbReference type="Proteomes" id="UP000076722"/>
    </source>
</evidence>
<organism evidence="3 4">
    <name type="scientific">Sistotremastrum niveocremeum HHB9708</name>
    <dbReference type="NCBI Taxonomy" id="1314777"/>
    <lineage>
        <taxon>Eukaryota</taxon>
        <taxon>Fungi</taxon>
        <taxon>Dikarya</taxon>
        <taxon>Basidiomycota</taxon>
        <taxon>Agaricomycotina</taxon>
        <taxon>Agaricomycetes</taxon>
        <taxon>Sistotremastrales</taxon>
        <taxon>Sistotremastraceae</taxon>
        <taxon>Sertulicium</taxon>
        <taxon>Sertulicium niveocremeum</taxon>
    </lineage>
</organism>
<dbReference type="PANTHER" id="PTHR45978">
    <property type="entry name" value="SPX DOMAIN-CONTAINING PROTEIN 3"/>
    <property type="match status" value="1"/>
</dbReference>
<evidence type="ECO:0000259" key="2">
    <source>
        <dbReference type="PROSITE" id="PS51382"/>
    </source>
</evidence>
<sequence>MKFGKQIQSQQIPGWSQYYLDYKFLKKIVSSLAATRPTLDEDTLPSAISPIDVLQAPPRPLSSRPQPPLWESSVTTEQPTLPLLSSTTSDEDRGPAFQAHKVAFFFKLARELEKINAFYLQKEAEVKLRLETLLSKRKAAALRIGPNDTEGRDNARDHVEWRAVEEGFRLLQRDLGKIEVCDQCTTPEISLLIGTFSAIC</sequence>
<feature type="compositionally biased region" description="Pro residues" evidence="1">
    <location>
        <begin position="57"/>
        <end position="68"/>
    </location>
</feature>
<dbReference type="CDD" id="cd14483">
    <property type="entry name" value="SPX_PHO81_NUC-2_like"/>
    <property type="match status" value="1"/>
</dbReference>
<feature type="compositionally biased region" description="Polar residues" evidence="1">
    <location>
        <begin position="72"/>
        <end position="88"/>
    </location>
</feature>
<dbReference type="EMBL" id="KV419396">
    <property type="protein sequence ID" value="KZS97603.1"/>
    <property type="molecule type" value="Genomic_DNA"/>
</dbReference>
<dbReference type="GO" id="GO:0016036">
    <property type="term" value="P:cellular response to phosphate starvation"/>
    <property type="evidence" value="ECO:0007669"/>
    <property type="project" value="InterPro"/>
</dbReference>
<gene>
    <name evidence="3" type="ORF">SISNIDRAFT_191139</name>
</gene>
<dbReference type="InterPro" id="IPR004331">
    <property type="entry name" value="SPX_dom"/>
</dbReference>
<evidence type="ECO:0000313" key="3">
    <source>
        <dbReference type="EMBL" id="KZS97603.1"/>
    </source>
</evidence>
<keyword evidence="4" id="KW-1185">Reference proteome</keyword>
<reference evidence="3 4" key="1">
    <citation type="journal article" date="2016" name="Mol. Biol. Evol.">
        <title>Comparative Genomics of Early-Diverging Mushroom-Forming Fungi Provides Insights into the Origins of Lignocellulose Decay Capabilities.</title>
        <authorList>
            <person name="Nagy L.G."/>
            <person name="Riley R."/>
            <person name="Tritt A."/>
            <person name="Adam C."/>
            <person name="Daum C."/>
            <person name="Floudas D."/>
            <person name="Sun H."/>
            <person name="Yadav J.S."/>
            <person name="Pangilinan J."/>
            <person name="Larsson K.H."/>
            <person name="Matsuura K."/>
            <person name="Barry K."/>
            <person name="Labutti K."/>
            <person name="Kuo R."/>
            <person name="Ohm R.A."/>
            <person name="Bhattacharya S.S."/>
            <person name="Shirouzu T."/>
            <person name="Yoshinaga Y."/>
            <person name="Martin F.M."/>
            <person name="Grigoriev I.V."/>
            <person name="Hibbett D.S."/>
        </authorList>
    </citation>
    <scope>NUCLEOTIDE SEQUENCE [LARGE SCALE GENOMIC DNA]</scope>
    <source>
        <strain evidence="3 4">HHB9708</strain>
    </source>
</reference>